<organism evidence="2 3">
    <name type="scientific">Metschnikowia bicuspidata</name>
    <dbReference type="NCBI Taxonomy" id="27322"/>
    <lineage>
        <taxon>Eukaryota</taxon>
        <taxon>Fungi</taxon>
        <taxon>Dikarya</taxon>
        <taxon>Ascomycota</taxon>
        <taxon>Saccharomycotina</taxon>
        <taxon>Pichiomycetes</taxon>
        <taxon>Metschnikowiaceae</taxon>
        <taxon>Metschnikowia</taxon>
    </lineage>
</organism>
<protein>
    <recommendedName>
        <fullName evidence="1">Trafficking protein particle complex subunit 11 domain-containing protein</fullName>
    </recommendedName>
</protein>
<dbReference type="OrthoDB" id="6278596at2759"/>
<evidence type="ECO:0000259" key="1">
    <source>
        <dbReference type="Pfam" id="PF11817"/>
    </source>
</evidence>
<dbReference type="AlphaFoldDB" id="A0A4P9ZBB0"/>
<dbReference type="Pfam" id="PF11817">
    <property type="entry name" value="Foie-gras_1"/>
    <property type="match status" value="1"/>
</dbReference>
<reference evidence="3" key="1">
    <citation type="journal article" date="2018" name="Nat. Microbiol.">
        <title>Leveraging single-cell genomics to expand the fungal tree of life.</title>
        <authorList>
            <person name="Ahrendt S.R."/>
            <person name="Quandt C.A."/>
            <person name="Ciobanu D."/>
            <person name="Clum A."/>
            <person name="Salamov A."/>
            <person name="Andreopoulos B."/>
            <person name="Cheng J.F."/>
            <person name="Woyke T."/>
            <person name="Pelin A."/>
            <person name="Henrissat B."/>
            <person name="Reynolds N.K."/>
            <person name="Benny G.L."/>
            <person name="Smith M.E."/>
            <person name="James T.Y."/>
            <person name="Grigoriev I.V."/>
        </authorList>
    </citation>
    <scope>NUCLEOTIDE SEQUENCE [LARGE SCALE GENOMIC DNA]</scope>
    <source>
        <strain evidence="3">Baker2002</strain>
    </source>
</reference>
<proteinExistence type="predicted"/>
<name>A0A4P9ZBB0_9ASCO</name>
<evidence type="ECO:0000313" key="2">
    <source>
        <dbReference type="EMBL" id="RKP30116.1"/>
    </source>
</evidence>
<feature type="domain" description="Trafficking protein particle complex subunit 11" evidence="1">
    <location>
        <begin position="317"/>
        <end position="382"/>
    </location>
</feature>
<dbReference type="PANTHER" id="PTHR14374">
    <property type="entry name" value="FOIE GRAS"/>
    <property type="match status" value="1"/>
</dbReference>
<dbReference type="EMBL" id="ML004466">
    <property type="protein sequence ID" value="RKP30116.1"/>
    <property type="molecule type" value="Genomic_DNA"/>
</dbReference>
<accession>A0A4P9ZBB0</accession>
<keyword evidence="3" id="KW-1185">Reference proteome</keyword>
<gene>
    <name evidence="2" type="ORF">METBISCDRAFT_23633</name>
</gene>
<dbReference type="PANTHER" id="PTHR14374:SF0">
    <property type="entry name" value="TRAFFICKING PROTEIN PARTICLE COMPLEX SUBUNIT 11"/>
    <property type="match status" value="1"/>
</dbReference>
<evidence type="ECO:0000313" key="3">
    <source>
        <dbReference type="Proteomes" id="UP000268321"/>
    </source>
</evidence>
<sequence length="1154" mass="130385">MEFYRSCFTQQLAPLVAVVLDPSHRLQLFTAHLNKANIVGKIWDDSIIKNRLLKAKYSFRYFEDEQAVSQVVSTTKAKTEGSTIHLPLSPFNVDSDLFPNGIISSRWFEKYTEHLVAAVICSYKLPANPAEDEALALQLANQREKYSVFNVKFIAIIVSETEDEATVCRVAQLRHISGLPRSLGLFHIFGNSVSGSSNAFERDSEILAATLISTLKAICTDFYFAIEHRVEQRTNRYYTVPDSSQIDTQISLFSSFLGVRNGVKRAVLTQLMHPHNVEGSLSIMEQAYAGLIILLEQHQEVFESAQVSDHDRALYTQWRTLIDVLALHLVRGYFSIEEPVAALRKHEAHIQNVSRSITDSLELELWTALQYHWLADLMSLIPQGILNDLYKLPPGKLSLNRSVYFGGIAFHDSSEKSIVTLPSLIYFKAANSIQKVQVKPSSRFSSALEVRNYKISLLLIARTLLKDQAETFVGFQNYLNWQIAEEYYAMGDLSGTDEVLRIIQNSSKNIPKYLLLLVQQRRIQILLDKGDVQDLAKAYVEHIIQSPELEVTSKCFSNLLGEYSLRLELQPLLEIEPLLYSKSEDEDYVLSPIISQLKVQPKPWLLGQSIGNLELEKFSVIHVKLTYENGQTILISSDGTQDTQVQDLDITDPRFNAAILKNGLLILRFEEVPTASGWHGICKIEVEMDLRFNFGSAQFLCKHSEIHDFSKSSLQNSALVYSLKPGGVLLATARLLRGRPSTRIHIKPYRPDISLICEKLPSTPIIEEKVTLNVEISRKTLPVMDIAFKEVLVEVSACLSTRGQVTPLFYIQHNWDQQKDDVALNLLDFFYSKSMLTSKCLRANVRRSPGVDGTNEELEAHFLFRLVVTEESDVLSTYELGQMSYNVLTQAFDASLTISSKLANSHMPSPFILALTNDDYSMPQPARLWSTKMEILDHSKLIERGEIEVESAQITMKPKSPEVSVSFEGALEQSNESFLQVFSVRSKTHVSHNSIPITVQGVINWRRSQGDTGGTFVTKEMNYSISAQEPRALLEATPLGTNTIELRYILENPTPRILTFATNLVTERAALHGTEWTFNDIRNVTPMKQLALPILPFSLHHMVFYGTFVKHGRGSAIELPHMQVQDMNYKVELVTKSLHDNVIETDKVLVYQVA</sequence>
<dbReference type="Proteomes" id="UP000268321">
    <property type="component" value="Unassembled WGS sequence"/>
</dbReference>
<dbReference type="InterPro" id="IPR021773">
    <property type="entry name" value="TPC11"/>
</dbReference>